<sequence length="240" mass="25837">MVLFVVDAEVVPPPVWIALLPSAQHHITAERRVCIRKAVRIIGLPLPFLTAAGEIELRSRWQTPEPNSQWKAYLPTLRLQHLEVRLEEDGCVEIQNCILCGPGVRAASPTGISDAVLRVSKGTCLVADCQIRIKKGHAGFGVVTGPDVTSFMSGVARPHCMLKRAEITHATTACLCFMGGQLTLEEGCSLRDCEVGVSVCDQGSIAFIAGTLRMACRDGGRKFEQVSGGIVTRPTGPSHV</sequence>
<reference evidence="1" key="1">
    <citation type="submission" date="2021-02" db="EMBL/GenBank/DDBJ databases">
        <authorList>
            <person name="Dougan E. K."/>
            <person name="Rhodes N."/>
            <person name="Thang M."/>
            <person name="Chan C."/>
        </authorList>
    </citation>
    <scope>NUCLEOTIDE SEQUENCE</scope>
</reference>
<dbReference type="OrthoDB" id="415513at2759"/>
<gene>
    <name evidence="1" type="primary">ASPH</name>
    <name evidence="1" type="ORF">SPIL2461_LOCUS10110</name>
</gene>
<evidence type="ECO:0000313" key="2">
    <source>
        <dbReference type="Proteomes" id="UP000649617"/>
    </source>
</evidence>
<accession>A0A812QXN6</accession>
<keyword evidence="2" id="KW-1185">Reference proteome</keyword>
<name>A0A812QXN6_SYMPI</name>
<dbReference type="AlphaFoldDB" id="A0A812QXN6"/>
<comment type="caution">
    <text evidence="1">The sequence shown here is derived from an EMBL/GenBank/DDBJ whole genome shotgun (WGS) entry which is preliminary data.</text>
</comment>
<dbReference type="EMBL" id="CAJNIZ010018446">
    <property type="protein sequence ID" value="CAE7409951.1"/>
    <property type="molecule type" value="Genomic_DNA"/>
</dbReference>
<protein>
    <submittedName>
        <fullName evidence="1">ASPH protein</fullName>
    </submittedName>
</protein>
<dbReference type="Proteomes" id="UP000649617">
    <property type="component" value="Unassembled WGS sequence"/>
</dbReference>
<proteinExistence type="predicted"/>
<evidence type="ECO:0000313" key="1">
    <source>
        <dbReference type="EMBL" id="CAE7409951.1"/>
    </source>
</evidence>
<organism evidence="1 2">
    <name type="scientific">Symbiodinium pilosum</name>
    <name type="common">Dinoflagellate</name>
    <dbReference type="NCBI Taxonomy" id="2952"/>
    <lineage>
        <taxon>Eukaryota</taxon>
        <taxon>Sar</taxon>
        <taxon>Alveolata</taxon>
        <taxon>Dinophyceae</taxon>
        <taxon>Suessiales</taxon>
        <taxon>Symbiodiniaceae</taxon>
        <taxon>Symbiodinium</taxon>
    </lineage>
</organism>